<feature type="coiled-coil region" evidence="2">
    <location>
        <begin position="149"/>
        <end position="200"/>
    </location>
</feature>
<evidence type="ECO:0000313" key="7">
    <source>
        <dbReference type="Proteomes" id="UP001596500"/>
    </source>
</evidence>
<dbReference type="InterPro" id="IPR016047">
    <property type="entry name" value="M23ase_b-sheet_dom"/>
</dbReference>
<feature type="coiled-coil region" evidence="2">
    <location>
        <begin position="26"/>
        <end position="106"/>
    </location>
</feature>
<dbReference type="InterPro" id="IPR050570">
    <property type="entry name" value="Cell_wall_metabolism_enzyme"/>
</dbReference>
<accession>A0ABW2RG87</accession>
<dbReference type="SUPFAM" id="SSF51261">
    <property type="entry name" value="Duplicated hybrid motif"/>
    <property type="match status" value="1"/>
</dbReference>
<reference evidence="7" key="1">
    <citation type="journal article" date="2019" name="Int. J. Syst. Evol. Microbiol.">
        <title>The Global Catalogue of Microorganisms (GCM) 10K type strain sequencing project: providing services to taxonomists for standard genome sequencing and annotation.</title>
        <authorList>
            <consortium name="The Broad Institute Genomics Platform"/>
            <consortium name="The Broad Institute Genome Sequencing Center for Infectious Disease"/>
            <person name="Wu L."/>
            <person name="Ma J."/>
        </authorList>
    </citation>
    <scope>NUCLEOTIDE SEQUENCE [LARGE SCALE GENOMIC DNA]</scope>
    <source>
        <strain evidence="7">CGMCC 1.12942</strain>
    </source>
</reference>
<evidence type="ECO:0000259" key="5">
    <source>
        <dbReference type="Pfam" id="PF24568"/>
    </source>
</evidence>
<feature type="domain" description="Peptidoglycan hydrolase PcsB coiled-coil" evidence="5">
    <location>
        <begin position="83"/>
        <end position="148"/>
    </location>
</feature>
<protein>
    <submittedName>
        <fullName evidence="6">Murein hydrolase activator EnvC family protein</fullName>
    </submittedName>
</protein>
<dbReference type="Gene3D" id="2.70.70.10">
    <property type="entry name" value="Glucose Permease (Domain IIA)"/>
    <property type="match status" value="1"/>
</dbReference>
<dbReference type="GO" id="GO:0016787">
    <property type="term" value="F:hydrolase activity"/>
    <property type="evidence" value="ECO:0007669"/>
    <property type="project" value="UniProtKB-KW"/>
</dbReference>
<comment type="caution">
    <text evidence="6">The sequence shown here is derived from an EMBL/GenBank/DDBJ whole genome shotgun (WGS) entry which is preliminary data.</text>
</comment>
<keyword evidence="1 3" id="KW-0732">Signal</keyword>
<feature type="signal peptide" evidence="3">
    <location>
        <begin position="1"/>
        <end position="24"/>
    </location>
</feature>
<evidence type="ECO:0000256" key="2">
    <source>
        <dbReference type="SAM" id="Coils"/>
    </source>
</evidence>
<dbReference type="Pfam" id="PF24568">
    <property type="entry name" value="CC_PcsB"/>
    <property type="match status" value="1"/>
</dbReference>
<dbReference type="Proteomes" id="UP001596500">
    <property type="component" value="Unassembled WGS sequence"/>
</dbReference>
<evidence type="ECO:0000259" key="4">
    <source>
        <dbReference type="Pfam" id="PF01551"/>
    </source>
</evidence>
<feature type="domain" description="M23ase beta-sheet core" evidence="4">
    <location>
        <begin position="250"/>
        <end position="344"/>
    </location>
</feature>
<dbReference type="InterPro" id="IPR011055">
    <property type="entry name" value="Dup_hybrid_motif"/>
</dbReference>
<evidence type="ECO:0000256" key="1">
    <source>
        <dbReference type="ARBA" id="ARBA00022729"/>
    </source>
</evidence>
<dbReference type="Pfam" id="PF01551">
    <property type="entry name" value="Peptidase_M23"/>
    <property type="match status" value="1"/>
</dbReference>
<keyword evidence="2" id="KW-0175">Coiled coil</keyword>
<dbReference type="RefSeq" id="WP_379863177.1">
    <property type="nucleotide sequence ID" value="NZ_JBHTBW010000006.1"/>
</dbReference>
<sequence length="361" mass="41677">MNTKRLTVFLLAALLVTGMPLQQAGAEVTREEVQQQREKKGQLLQDKSKYTDEMRQYQQEIDELEAQVDQLGKKFAPQQKAYKKAKDDLERQQKEYNKLVRHMYERGENKYMAMLMSAKSFNDFLHRFELVRILVKADFAKVVKYQDVLKKAKEESKEYFTLVNQIEKKQEELSAQRKKLDEAMKKIEGNLQAIQNWEEANEDEILEINLEDWQNGTLRFPYTGPLSKPTRGPKTSDYGMRLHPVLGYYRMHEGTDFGGGYGKPVYAAADGVVVSSRPSNGYGWLITIYHGQYQGKPFFTQYAHSYPSQVKVELGQEVHRGEQITSIGDNGLGSGAHLHFEVRIGYGERPPAKNPLNYIRY</sequence>
<organism evidence="6 7">
    <name type="scientific">Laceyella putida</name>
    <dbReference type="NCBI Taxonomy" id="110101"/>
    <lineage>
        <taxon>Bacteria</taxon>
        <taxon>Bacillati</taxon>
        <taxon>Bacillota</taxon>
        <taxon>Bacilli</taxon>
        <taxon>Bacillales</taxon>
        <taxon>Thermoactinomycetaceae</taxon>
        <taxon>Laceyella</taxon>
    </lineage>
</organism>
<dbReference type="EMBL" id="JBHTBW010000006">
    <property type="protein sequence ID" value="MFC7439971.1"/>
    <property type="molecule type" value="Genomic_DNA"/>
</dbReference>
<name>A0ABW2RG87_9BACL</name>
<evidence type="ECO:0000313" key="6">
    <source>
        <dbReference type="EMBL" id="MFC7439971.1"/>
    </source>
</evidence>
<feature type="chain" id="PRO_5047226282" evidence="3">
    <location>
        <begin position="25"/>
        <end position="361"/>
    </location>
</feature>
<evidence type="ECO:0000256" key="3">
    <source>
        <dbReference type="SAM" id="SignalP"/>
    </source>
</evidence>
<dbReference type="PANTHER" id="PTHR21666">
    <property type="entry name" value="PEPTIDASE-RELATED"/>
    <property type="match status" value="1"/>
</dbReference>
<dbReference type="Gene3D" id="6.10.250.3150">
    <property type="match status" value="1"/>
</dbReference>
<dbReference type="InterPro" id="IPR057309">
    <property type="entry name" value="PcsB_CC"/>
</dbReference>
<gene>
    <name evidence="6" type="ORF">ACFQNG_02175</name>
</gene>
<dbReference type="PANTHER" id="PTHR21666:SF270">
    <property type="entry name" value="MUREIN HYDROLASE ACTIVATOR ENVC"/>
    <property type="match status" value="1"/>
</dbReference>
<keyword evidence="7" id="KW-1185">Reference proteome</keyword>
<dbReference type="CDD" id="cd12797">
    <property type="entry name" value="M23_peptidase"/>
    <property type="match status" value="1"/>
</dbReference>
<keyword evidence="6" id="KW-0378">Hydrolase</keyword>
<proteinExistence type="predicted"/>